<dbReference type="AlphaFoldDB" id="A0A1B1A7M2"/>
<reference evidence="2 3" key="1">
    <citation type="journal article" date="2016" name="ISME J.">
        <title>Global occurrence and heterogeneity of the Roseobacter-clade species Ruegeria mobilis.</title>
        <authorList>
            <person name="Sonnenschein E."/>
            <person name="Gram L."/>
        </authorList>
    </citation>
    <scope>NUCLEOTIDE SEQUENCE [LARGE SCALE GENOMIC DNA]</scope>
    <source>
        <strain evidence="2 3">F1926</strain>
        <plasmid evidence="2 3">unnamed1</plasmid>
    </source>
</reference>
<dbReference type="EMBL" id="CP015231">
    <property type="protein sequence ID" value="ANP42564.1"/>
    <property type="molecule type" value="Genomic_DNA"/>
</dbReference>
<proteinExistence type="predicted"/>
<accession>A0A1B1A7M2</accession>
<dbReference type="OrthoDB" id="7615137at2"/>
<feature type="domain" description="Integrase DNA-binding" evidence="1">
    <location>
        <begin position="7"/>
        <end position="49"/>
    </location>
</feature>
<sequence>MRVPPRDAKVRALKPEEKPYKQADFDGLSLLVNPGGSKLWRFKYRWMGKGAVAQIVV</sequence>
<evidence type="ECO:0000313" key="3">
    <source>
        <dbReference type="Proteomes" id="UP000013243"/>
    </source>
</evidence>
<dbReference type="RefSeq" id="WP_005635795.1">
    <property type="nucleotide sequence ID" value="NZ_CP015231.1"/>
</dbReference>
<dbReference type="Gene3D" id="3.30.160.390">
    <property type="entry name" value="Integrase, DNA-binding domain"/>
    <property type="match status" value="1"/>
</dbReference>
<dbReference type="InterPro" id="IPR038488">
    <property type="entry name" value="Integrase_DNA-bd_sf"/>
</dbReference>
<dbReference type="Proteomes" id="UP000013243">
    <property type="component" value="Plasmid unnamed1"/>
</dbReference>
<name>A0A1B1A7M2_9RHOB</name>
<evidence type="ECO:0000259" key="1">
    <source>
        <dbReference type="Pfam" id="PF13356"/>
    </source>
</evidence>
<evidence type="ECO:0000313" key="2">
    <source>
        <dbReference type="EMBL" id="ANP42564.1"/>
    </source>
</evidence>
<geneLocation type="plasmid" evidence="2 3">
    <name>unnamed1</name>
</geneLocation>
<dbReference type="GeneID" id="28251665"/>
<protein>
    <submittedName>
        <fullName evidence="2">Recombinase</fullName>
    </submittedName>
</protein>
<dbReference type="KEGG" id="rmb:K529_017485"/>
<dbReference type="Pfam" id="PF13356">
    <property type="entry name" value="Arm-DNA-bind_3"/>
    <property type="match status" value="1"/>
</dbReference>
<organism evidence="2 3">
    <name type="scientific">Tritonibacter mobilis F1926</name>
    <dbReference type="NCBI Taxonomy" id="1265309"/>
    <lineage>
        <taxon>Bacteria</taxon>
        <taxon>Pseudomonadati</taxon>
        <taxon>Pseudomonadota</taxon>
        <taxon>Alphaproteobacteria</taxon>
        <taxon>Rhodobacterales</taxon>
        <taxon>Paracoccaceae</taxon>
        <taxon>Tritonibacter</taxon>
    </lineage>
</organism>
<gene>
    <name evidence="2" type="ORF">K529_017485</name>
</gene>
<dbReference type="InterPro" id="IPR025166">
    <property type="entry name" value="Integrase_DNA_bind_dom"/>
</dbReference>
<keyword evidence="2" id="KW-0614">Plasmid</keyword>